<sequence>MEKTHRIDIQQIEKDKKSLEEQLNKFQKRLQDSSVNEDKLRQQLNKTEQLLKEAKQRFITEEERVNSDIRIKQIEQKLIESQTKVDELQQ</sequence>
<keyword evidence="3" id="KW-1185">Reference proteome</keyword>
<dbReference type="Proteomes" id="UP000663828">
    <property type="component" value="Unassembled WGS sequence"/>
</dbReference>
<evidence type="ECO:0000313" key="2">
    <source>
        <dbReference type="EMBL" id="CAF1691395.1"/>
    </source>
</evidence>
<dbReference type="AlphaFoldDB" id="A0A816HXL0"/>
<feature type="non-terminal residue" evidence="2">
    <location>
        <position position="1"/>
    </location>
</feature>
<evidence type="ECO:0000256" key="1">
    <source>
        <dbReference type="SAM" id="Coils"/>
    </source>
</evidence>
<proteinExistence type="predicted"/>
<accession>A0A816HXL0</accession>
<organism evidence="2 3">
    <name type="scientific">Adineta ricciae</name>
    <name type="common">Rotifer</name>
    <dbReference type="NCBI Taxonomy" id="249248"/>
    <lineage>
        <taxon>Eukaryota</taxon>
        <taxon>Metazoa</taxon>
        <taxon>Spiralia</taxon>
        <taxon>Gnathifera</taxon>
        <taxon>Rotifera</taxon>
        <taxon>Eurotatoria</taxon>
        <taxon>Bdelloidea</taxon>
        <taxon>Adinetida</taxon>
        <taxon>Adinetidae</taxon>
        <taxon>Adineta</taxon>
    </lineage>
</organism>
<gene>
    <name evidence="2" type="ORF">XAT740_LOCUS64173</name>
</gene>
<name>A0A816HXL0_ADIRI</name>
<dbReference type="EMBL" id="CAJNOR010021549">
    <property type="protein sequence ID" value="CAF1691395.1"/>
    <property type="molecule type" value="Genomic_DNA"/>
</dbReference>
<comment type="caution">
    <text evidence="2">The sequence shown here is derived from an EMBL/GenBank/DDBJ whole genome shotgun (WGS) entry which is preliminary data.</text>
</comment>
<keyword evidence="1" id="KW-0175">Coiled coil</keyword>
<reference evidence="2" key="1">
    <citation type="submission" date="2021-02" db="EMBL/GenBank/DDBJ databases">
        <authorList>
            <person name="Nowell W R."/>
        </authorList>
    </citation>
    <scope>NUCLEOTIDE SEQUENCE</scope>
</reference>
<evidence type="ECO:0000313" key="3">
    <source>
        <dbReference type="Proteomes" id="UP000663828"/>
    </source>
</evidence>
<feature type="coiled-coil region" evidence="1">
    <location>
        <begin position="2"/>
        <end position="64"/>
    </location>
</feature>
<protein>
    <submittedName>
        <fullName evidence="2">Uncharacterized protein</fullName>
    </submittedName>
</protein>